<dbReference type="Pfam" id="PF12666">
    <property type="entry name" value="PrgI"/>
    <property type="match status" value="1"/>
</dbReference>
<sequence>MKSTVVPAQITTVEDKIAGSLNFMQIILLVFSLIIGTAFYGLVPPKLHLTGIKIGLMVFQFLIFGTLALRYQGRILADWLVIYLRFKARPRVYIFTKNDLLSREVLQDTIQEEKSESPVRASNKVTQKIRKKKTDEDFPIEDRRSIISIKPSKKGGFDVEYFKA</sequence>
<dbReference type="Proteomes" id="UP000178583">
    <property type="component" value="Unassembled WGS sequence"/>
</dbReference>
<feature type="transmembrane region" description="Helical" evidence="2">
    <location>
        <begin position="21"/>
        <end position="43"/>
    </location>
</feature>
<keyword evidence="2" id="KW-0472">Membrane</keyword>
<reference evidence="3 4" key="1">
    <citation type="journal article" date="2016" name="Nat. Commun.">
        <title>Thousands of microbial genomes shed light on interconnected biogeochemical processes in an aquifer system.</title>
        <authorList>
            <person name="Anantharaman K."/>
            <person name="Brown C.T."/>
            <person name="Hug L.A."/>
            <person name="Sharon I."/>
            <person name="Castelle C.J."/>
            <person name="Probst A.J."/>
            <person name="Thomas B.C."/>
            <person name="Singh A."/>
            <person name="Wilkins M.J."/>
            <person name="Karaoz U."/>
            <person name="Brodie E.L."/>
            <person name="Williams K.H."/>
            <person name="Hubbard S.S."/>
            <person name="Banfield J.F."/>
        </authorList>
    </citation>
    <scope>NUCLEOTIDE SEQUENCE [LARGE SCALE GENOMIC DNA]</scope>
</reference>
<evidence type="ECO:0000313" key="4">
    <source>
        <dbReference type="Proteomes" id="UP000178583"/>
    </source>
</evidence>
<proteinExistence type="predicted"/>
<dbReference type="InterPro" id="IPR024414">
    <property type="entry name" value="Uncharacterised_PrgI"/>
</dbReference>
<keyword evidence="2" id="KW-0812">Transmembrane</keyword>
<dbReference type="EMBL" id="MEZY01000053">
    <property type="protein sequence ID" value="OGD62144.1"/>
    <property type="molecule type" value="Genomic_DNA"/>
</dbReference>
<evidence type="ECO:0000313" key="3">
    <source>
        <dbReference type="EMBL" id="OGD62144.1"/>
    </source>
</evidence>
<dbReference type="AlphaFoldDB" id="A0A1F5E4D8"/>
<evidence type="ECO:0000256" key="1">
    <source>
        <dbReference type="SAM" id="MobiDB-lite"/>
    </source>
</evidence>
<protein>
    <recommendedName>
        <fullName evidence="5">PrgI family protein</fullName>
    </recommendedName>
</protein>
<accession>A0A1F5E4D8</accession>
<feature type="region of interest" description="Disordered" evidence="1">
    <location>
        <begin position="117"/>
        <end position="136"/>
    </location>
</feature>
<evidence type="ECO:0000256" key="2">
    <source>
        <dbReference type="SAM" id="Phobius"/>
    </source>
</evidence>
<dbReference type="STRING" id="1797472.A2215_03900"/>
<gene>
    <name evidence="3" type="ORF">A2215_03900</name>
</gene>
<keyword evidence="2" id="KW-1133">Transmembrane helix</keyword>
<evidence type="ECO:0008006" key="5">
    <source>
        <dbReference type="Google" id="ProtNLM"/>
    </source>
</evidence>
<feature type="transmembrane region" description="Helical" evidence="2">
    <location>
        <begin position="49"/>
        <end position="69"/>
    </location>
</feature>
<comment type="caution">
    <text evidence="3">The sequence shown here is derived from an EMBL/GenBank/DDBJ whole genome shotgun (WGS) entry which is preliminary data.</text>
</comment>
<name>A0A1F5E4D8_9BACT</name>
<organism evidence="3 4">
    <name type="scientific">Candidatus Berkelbacteria bacterium RIFOXYA2_FULL_43_10</name>
    <dbReference type="NCBI Taxonomy" id="1797472"/>
    <lineage>
        <taxon>Bacteria</taxon>
        <taxon>Candidatus Berkelbacteria</taxon>
    </lineage>
</organism>